<keyword evidence="3" id="KW-1185">Reference proteome</keyword>
<comment type="caution">
    <text evidence="2">The sequence shown here is derived from an EMBL/GenBank/DDBJ whole genome shotgun (WGS) entry which is preliminary data.</text>
</comment>
<organism evidence="2 3">
    <name type="scientific">Champsocephalus esox</name>
    <name type="common">pike icefish</name>
    <dbReference type="NCBI Taxonomy" id="159716"/>
    <lineage>
        <taxon>Eukaryota</taxon>
        <taxon>Metazoa</taxon>
        <taxon>Chordata</taxon>
        <taxon>Craniata</taxon>
        <taxon>Vertebrata</taxon>
        <taxon>Euteleostomi</taxon>
        <taxon>Actinopterygii</taxon>
        <taxon>Neopterygii</taxon>
        <taxon>Teleostei</taxon>
        <taxon>Neoteleostei</taxon>
        <taxon>Acanthomorphata</taxon>
        <taxon>Eupercaria</taxon>
        <taxon>Perciformes</taxon>
        <taxon>Notothenioidei</taxon>
        <taxon>Channichthyidae</taxon>
        <taxon>Champsocephalus</taxon>
    </lineage>
</organism>
<proteinExistence type="predicted"/>
<protein>
    <submittedName>
        <fullName evidence="2">Uncharacterized protein</fullName>
    </submittedName>
</protein>
<reference evidence="2 3" key="1">
    <citation type="journal article" date="2023" name="Mol. Biol. Evol.">
        <title>Genomics of Secondarily Temperate Adaptation in the Only Non-Antarctic Icefish.</title>
        <authorList>
            <person name="Rivera-Colon A.G."/>
            <person name="Rayamajhi N."/>
            <person name="Minhas B.F."/>
            <person name="Madrigal G."/>
            <person name="Bilyk K.T."/>
            <person name="Yoon V."/>
            <person name="Hune M."/>
            <person name="Gregory S."/>
            <person name="Cheng C.H.C."/>
            <person name="Catchen J.M."/>
        </authorList>
    </citation>
    <scope>NUCLEOTIDE SEQUENCE [LARGE SCALE GENOMIC DNA]</scope>
    <source>
        <strain evidence="2">JC2023a</strain>
    </source>
</reference>
<sequence length="73" mass="7698">MLEEGRTKGGRREEGSAPNHPSLLHQGGGREAGISLLLPDEGGRDGLVHSLPPFLPPLLPSSLLVHHCSLSES</sequence>
<evidence type="ECO:0000256" key="1">
    <source>
        <dbReference type="SAM" id="MobiDB-lite"/>
    </source>
</evidence>
<evidence type="ECO:0000313" key="2">
    <source>
        <dbReference type="EMBL" id="KAK5887208.1"/>
    </source>
</evidence>
<dbReference type="EMBL" id="JAULUE010002058">
    <property type="protein sequence ID" value="KAK5887208.1"/>
    <property type="molecule type" value="Genomic_DNA"/>
</dbReference>
<feature type="compositionally biased region" description="Basic and acidic residues" evidence="1">
    <location>
        <begin position="1"/>
        <end position="15"/>
    </location>
</feature>
<dbReference type="Proteomes" id="UP001335648">
    <property type="component" value="Unassembled WGS sequence"/>
</dbReference>
<dbReference type="AlphaFoldDB" id="A0AAN8BLK1"/>
<name>A0AAN8BLK1_9TELE</name>
<accession>A0AAN8BLK1</accession>
<gene>
    <name evidence="2" type="ORF">CesoFtcFv8_015832</name>
</gene>
<feature type="region of interest" description="Disordered" evidence="1">
    <location>
        <begin position="1"/>
        <end position="47"/>
    </location>
</feature>
<evidence type="ECO:0000313" key="3">
    <source>
        <dbReference type="Proteomes" id="UP001335648"/>
    </source>
</evidence>